<dbReference type="WBParaSite" id="nRc.2.0.1.t30645-RA">
    <property type="protein sequence ID" value="nRc.2.0.1.t30645-RA"/>
    <property type="gene ID" value="nRc.2.0.1.g30645"/>
</dbReference>
<reference evidence="2" key="1">
    <citation type="submission" date="2022-11" db="UniProtKB">
        <authorList>
            <consortium name="WormBaseParasite"/>
        </authorList>
    </citation>
    <scope>IDENTIFICATION</scope>
</reference>
<keyword evidence="1" id="KW-1185">Reference proteome</keyword>
<evidence type="ECO:0000313" key="1">
    <source>
        <dbReference type="Proteomes" id="UP000887565"/>
    </source>
</evidence>
<protein>
    <submittedName>
        <fullName evidence="2">Uncharacterized protein</fullName>
    </submittedName>
</protein>
<sequence>MYDLTDAQCAIHKKLKDGEKNLIMYAHLGTDAIRWFKHSPAMGKSERCRTMSYKMPSSQCSSSQCGNPTHFTGSECPSNGGTNQRDCKYDNFNADTDLAYMLAQDCYLQDTQEQLFSSHAVTLDVYVNIMQAA</sequence>
<proteinExistence type="predicted"/>
<dbReference type="Proteomes" id="UP000887565">
    <property type="component" value="Unplaced"/>
</dbReference>
<accession>A0A915JW47</accession>
<evidence type="ECO:0000313" key="2">
    <source>
        <dbReference type="WBParaSite" id="nRc.2.0.1.t30645-RA"/>
    </source>
</evidence>
<dbReference type="AlphaFoldDB" id="A0A915JW47"/>
<organism evidence="1 2">
    <name type="scientific">Romanomermis culicivorax</name>
    <name type="common">Nematode worm</name>
    <dbReference type="NCBI Taxonomy" id="13658"/>
    <lineage>
        <taxon>Eukaryota</taxon>
        <taxon>Metazoa</taxon>
        <taxon>Ecdysozoa</taxon>
        <taxon>Nematoda</taxon>
        <taxon>Enoplea</taxon>
        <taxon>Dorylaimia</taxon>
        <taxon>Mermithida</taxon>
        <taxon>Mermithoidea</taxon>
        <taxon>Mermithidae</taxon>
        <taxon>Romanomermis</taxon>
    </lineage>
</organism>
<name>A0A915JW47_ROMCU</name>